<dbReference type="InterPro" id="IPR011029">
    <property type="entry name" value="DEATH-like_dom_sf"/>
</dbReference>
<dbReference type="GO" id="GO:0005886">
    <property type="term" value="C:plasma membrane"/>
    <property type="evidence" value="ECO:0007669"/>
    <property type="project" value="TreeGrafter"/>
</dbReference>
<dbReference type="OrthoDB" id="10067129at2759"/>
<feature type="compositionally biased region" description="Polar residues" evidence="2">
    <location>
        <begin position="1046"/>
        <end position="1060"/>
    </location>
</feature>
<dbReference type="InterPro" id="IPR036034">
    <property type="entry name" value="PDZ_sf"/>
</dbReference>
<feature type="domain" description="PDZ" evidence="3">
    <location>
        <begin position="700"/>
        <end position="795"/>
    </location>
</feature>
<evidence type="ECO:0000259" key="4">
    <source>
        <dbReference type="PROSITE" id="PS50209"/>
    </source>
</evidence>
<dbReference type="SMART" id="SM00228">
    <property type="entry name" value="PDZ"/>
    <property type="match status" value="2"/>
</dbReference>
<feature type="coiled-coil region" evidence="1">
    <location>
        <begin position="188"/>
        <end position="257"/>
    </location>
</feature>
<dbReference type="CDD" id="cd06764">
    <property type="entry name" value="PDZ1_DLG5-like"/>
    <property type="match status" value="1"/>
</dbReference>
<dbReference type="PROSITE" id="PS50106">
    <property type="entry name" value="PDZ"/>
    <property type="match status" value="2"/>
</dbReference>
<evidence type="ECO:0008006" key="7">
    <source>
        <dbReference type="Google" id="ProtNLM"/>
    </source>
</evidence>
<gene>
    <name evidence="5" type="ORF">F7725_014381</name>
</gene>
<feature type="domain" description="PDZ" evidence="3">
    <location>
        <begin position="790"/>
        <end position="849"/>
    </location>
</feature>
<dbReference type="PANTHER" id="PTHR46360">
    <property type="entry name" value="DISKS LARGE HOMOLOG 5"/>
    <property type="match status" value="1"/>
</dbReference>
<dbReference type="InterPro" id="IPR001478">
    <property type="entry name" value="PDZ"/>
</dbReference>
<feature type="compositionally biased region" description="Basic and acidic residues" evidence="2">
    <location>
        <begin position="1130"/>
        <end position="1145"/>
    </location>
</feature>
<feature type="compositionally biased region" description="Basic and acidic residues" evidence="2">
    <location>
        <begin position="1198"/>
        <end position="1207"/>
    </location>
</feature>
<dbReference type="InterPro" id="IPR053004">
    <property type="entry name" value="MAGUK_Signaling_Regulators"/>
</dbReference>
<feature type="domain" description="CARD" evidence="4">
    <location>
        <begin position="1"/>
        <end position="92"/>
    </location>
</feature>
<feature type="region of interest" description="Disordered" evidence="2">
    <location>
        <begin position="100"/>
        <end position="138"/>
    </location>
</feature>
<dbReference type="Gene3D" id="1.10.533.10">
    <property type="entry name" value="Death Domain, Fas"/>
    <property type="match status" value="1"/>
</dbReference>
<dbReference type="EMBL" id="JAAKFY010000008">
    <property type="protein sequence ID" value="KAF3853693.1"/>
    <property type="molecule type" value="Genomic_DNA"/>
</dbReference>
<name>A0A7J5YWW4_DISMA</name>
<keyword evidence="6" id="KW-1185">Reference proteome</keyword>
<dbReference type="SUPFAM" id="SSF47986">
    <property type="entry name" value="DEATH domain"/>
    <property type="match status" value="1"/>
</dbReference>
<dbReference type="InterPro" id="IPR006907">
    <property type="entry name" value="DLG5_N"/>
</dbReference>
<feature type="compositionally biased region" description="Low complexity" evidence="2">
    <location>
        <begin position="940"/>
        <end position="950"/>
    </location>
</feature>
<evidence type="ECO:0000256" key="1">
    <source>
        <dbReference type="SAM" id="Coils"/>
    </source>
</evidence>
<dbReference type="CDD" id="cd01671">
    <property type="entry name" value="CARD"/>
    <property type="match status" value="1"/>
</dbReference>
<dbReference type="PROSITE" id="PS50209">
    <property type="entry name" value="CARD"/>
    <property type="match status" value="1"/>
</dbReference>
<dbReference type="Pfam" id="PF00595">
    <property type="entry name" value="PDZ"/>
    <property type="match status" value="1"/>
</dbReference>
<feature type="region of interest" description="Disordered" evidence="2">
    <location>
        <begin position="1032"/>
        <end position="1154"/>
    </location>
</feature>
<feature type="coiled-coil region" evidence="1">
    <location>
        <begin position="512"/>
        <end position="539"/>
    </location>
</feature>
<reference evidence="5 6" key="1">
    <citation type="submission" date="2020-03" db="EMBL/GenBank/DDBJ databases">
        <title>Dissostichus mawsoni Genome sequencing and assembly.</title>
        <authorList>
            <person name="Park H."/>
        </authorList>
    </citation>
    <scope>NUCLEOTIDE SEQUENCE [LARGE SCALE GENOMIC DNA]</scope>
    <source>
        <strain evidence="5">DM0001</strain>
        <tissue evidence="5">Muscle</tissue>
    </source>
</reference>
<feature type="compositionally biased region" description="Low complexity" evidence="2">
    <location>
        <begin position="107"/>
        <end position="127"/>
    </location>
</feature>
<evidence type="ECO:0000259" key="3">
    <source>
        <dbReference type="PROSITE" id="PS50106"/>
    </source>
</evidence>
<accession>A0A7J5YWW4</accession>
<evidence type="ECO:0000313" key="6">
    <source>
        <dbReference type="Proteomes" id="UP000518266"/>
    </source>
</evidence>
<organism evidence="5 6">
    <name type="scientific">Dissostichus mawsoni</name>
    <name type="common">Antarctic cod</name>
    <dbReference type="NCBI Taxonomy" id="36200"/>
    <lineage>
        <taxon>Eukaryota</taxon>
        <taxon>Metazoa</taxon>
        <taxon>Chordata</taxon>
        <taxon>Craniata</taxon>
        <taxon>Vertebrata</taxon>
        <taxon>Euteleostomi</taxon>
        <taxon>Actinopterygii</taxon>
        <taxon>Neopterygii</taxon>
        <taxon>Teleostei</taxon>
        <taxon>Neoteleostei</taxon>
        <taxon>Acanthomorphata</taxon>
        <taxon>Eupercaria</taxon>
        <taxon>Perciformes</taxon>
        <taxon>Notothenioidei</taxon>
        <taxon>Nototheniidae</taxon>
        <taxon>Dissostichus</taxon>
    </lineage>
</organism>
<feature type="compositionally biased region" description="Polar residues" evidence="2">
    <location>
        <begin position="1208"/>
        <end position="1226"/>
    </location>
</feature>
<dbReference type="Pfam" id="PF00619">
    <property type="entry name" value="CARD"/>
    <property type="match status" value="1"/>
</dbReference>
<sequence length="1260" mass="142185">MEPKHKELLEKCYQNLVESITDADRVVDVLAHCGTLSQSERYELGHNCSSNAEKVDLLLKILISKERDHFAEFCTALEKTHPHLHSVLLNGSGPVDHTTGSTYSILSTMPSDSESSSSLSSLGTPGPASSPPPAHMDSHQVNEKMETVLFQLRHVTRERDELRKRLALSSPGTTFDDCRPNSKAGHDYERLKLQCMKAMADLQSLQNQHSTTLKRCEEAVKKADFYHTLHSRLASEHAQLKDELEAMRQDNIQLVREHNHVKQACEELRRLHDDGQREVAEMRMLHQQVMREGSSDVLSKLYDTTATKLETVKIEYEALRKRYNDNTAGHNADLSRLDQAEEENHRLQKQLDMLLKQRDAAIHYQQQCSSSIRRFDNTQQELSKASSQNKELQREMERLQSEATRLTQQLKAAKDGEKYKEERDSVINEYRLIMSERDQVIKEVDRLQTGLDGRGQAEEHFLRETGGQRGAGGSQTGNSWIKGSFKALVDRDRAICEKNELLEKYCHEVKDKAEAQKELSQACKDIETVREERDVARKERTEAIIQRDQLLREYYQARQKEDSATLDMERSNKEIDILRKQYEAISQELKEAVQEAEVAKCRRDWAFQERDKIVAERESIRTLCDNLRRERDRAVSDLADALRNLDDTRKQKNDAARELKELKEKMEDQLEKEARFRQLMAHSSHDSAIDTDSMEWETEVVEFEKHRVRTTVNDMDLKALGFDIAEGVNDPYLPGDCGIFVSKVDKGSMAEGRLRVNDWLLKINDVDLTNKDRKQVIKVVVSGEGVINMVVRRRKSLGGRIITPIQINLAGNKDSGIGLESGVFVATLAPGSPAARDCALTVGDRLLAFLPQSCSGQSLFEGLRDSEKISRIQSCEIHARTCRNSKHNCSKHNCSTQTDICSCDLGSRGDEVCKDACDSPDSSDSSSHCLQKPFPSSSVHSRSLSSSHSPSEPHPDFCYRRPELHHRPFTFTPVPSDCSSPQTAVDRVQSSAGKHSGGTWPKVIAVASITECAQLSIYKKVKQRKSIFDVQGFRRPEPSPKLDYMSLSQIPKHSPQSSISEAPPTPPARSDSFRFKHRQQNSSASDSTITTATPPESPAQATSPQDGGEAGNQLYYTNAPPGETTSGAKKTPDNEGSRRRAEERQKRRYGQNRRLHCGQELLHYTSLFPCRSSTTRFSPMSSCDGCDKEPGHQVRHSLDLSHKRTGDSTETSVIQPPHSTNSLPSSARLSSFNTLQFRAERIKIPPTRYPRSTGSERGTV</sequence>
<feature type="compositionally biased region" description="Polar residues" evidence="2">
    <location>
        <begin position="977"/>
        <end position="993"/>
    </location>
</feature>
<proteinExistence type="predicted"/>
<evidence type="ECO:0000313" key="5">
    <source>
        <dbReference type="EMBL" id="KAF3853693.1"/>
    </source>
</evidence>
<feature type="coiled-coil region" evidence="1">
    <location>
        <begin position="330"/>
        <end position="416"/>
    </location>
</feature>
<dbReference type="InterPro" id="IPR001315">
    <property type="entry name" value="CARD"/>
</dbReference>
<evidence type="ECO:0000256" key="2">
    <source>
        <dbReference type="SAM" id="MobiDB-lite"/>
    </source>
</evidence>
<dbReference type="AlphaFoldDB" id="A0A7J5YWW4"/>
<dbReference type="Proteomes" id="UP000518266">
    <property type="component" value="Unassembled WGS sequence"/>
</dbReference>
<feature type="compositionally biased region" description="Low complexity" evidence="2">
    <location>
        <begin position="1082"/>
        <end position="1093"/>
    </location>
</feature>
<keyword evidence="1" id="KW-0175">Coiled coil</keyword>
<dbReference type="GO" id="GO:0042981">
    <property type="term" value="P:regulation of apoptotic process"/>
    <property type="evidence" value="ECO:0007669"/>
    <property type="project" value="InterPro"/>
</dbReference>
<feature type="region of interest" description="Disordered" evidence="2">
    <location>
        <begin position="1198"/>
        <end position="1226"/>
    </location>
</feature>
<feature type="coiled-coil region" evidence="1">
    <location>
        <begin position="568"/>
        <end position="679"/>
    </location>
</feature>
<feature type="region of interest" description="Disordered" evidence="2">
    <location>
        <begin position="940"/>
        <end position="959"/>
    </location>
</feature>
<feature type="region of interest" description="Disordered" evidence="2">
    <location>
        <begin position="975"/>
        <end position="999"/>
    </location>
</feature>
<comment type="caution">
    <text evidence="5">The sequence shown here is derived from an EMBL/GenBank/DDBJ whole genome shotgun (WGS) entry which is preliminary data.</text>
</comment>
<dbReference type="PANTHER" id="PTHR46360:SF1">
    <property type="entry name" value="DISKS LARGE HOMOLOG 5"/>
    <property type="match status" value="1"/>
</dbReference>
<dbReference type="Gene3D" id="2.30.42.10">
    <property type="match status" value="2"/>
</dbReference>
<dbReference type="SUPFAM" id="SSF50156">
    <property type="entry name" value="PDZ domain-like"/>
    <property type="match status" value="2"/>
</dbReference>
<protein>
    <recommendedName>
        <fullName evidence="7">Discs, large homolog 5b (Drosophila), tandem duplicate 1</fullName>
    </recommendedName>
</protein>
<dbReference type="Pfam" id="PF04822">
    <property type="entry name" value="Takusan"/>
    <property type="match status" value="1"/>
</dbReference>
<dbReference type="GO" id="GO:0035331">
    <property type="term" value="P:negative regulation of hippo signaling"/>
    <property type="evidence" value="ECO:0007669"/>
    <property type="project" value="TreeGrafter"/>
</dbReference>